<evidence type="ECO:0000256" key="2">
    <source>
        <dbReference type="ARBA" id="ARBA00022676"/>
    </source>
</evidence>
<dbReference type="EMBL" id="CVRB01000001">
    <property type="protein sequence ID" value="CRK81683.1"/>
    <property type="molecule type" value="Genomic_DNA"/>
</dbReference>
<gene>
    <name evidence="5" type="ORF">BN000_01594</name>
</gene>
<reference evidence="6" key="1">
    <citation type="submission" date="2015-05" db="EMBL/GenBank/DDBJ databases">
        <authorList>
            <person name="Urmite Genomes"/>
        </authorList>
    </citation>
    <scope>NUCLEOTIDE SEQUENCE [LARGE SCALE GENOMIC DNA]</scope>
    <source>
        <strain evidence="6">LF1</strain>
    </source>
</reference>
<accession>A0A0U1NUJ0</accession>
<sequence length="327" mass="37915">MNPLISIIVPVYNTEPYVRKCLDSILAQTFKDFEVIVVNDGSTDNSGIICDEFAHKDHRVSVIHKTNGGLSSARNAGIKIAKGEFIGFVDSDDYINQDMYKELYGLCNETNSDISICKFSREVNKKVISEQNEEFILEMNNEEAMRQLFKGMLYRFSVCNKLFKKTCFKNVLFPDGRIHEDLATTYKLFSHSNKAVYTAYPGYVYVKREESILTSRFNKKRLDAFIGWDEILSFMYRNYPGLSKEFISCFSYGSVDNIHNIMNQVENKEDKKTYLKVIQQLVRKYFYNIMVNESLSLKYKITLALLMLNTNFLIFSGKSKKLLRLGF</sequence>
<dbReference type="PANTHER" id="PTHR22916">
    <property type="entry name" value="GLYCOSYLTRANSFERASE"/>
    <property type="match status" value="1"/>
</dbReference>
<name>A0A0U1NUJ0_9BACI</name>
<comment type="similarity">
    <text evidence="1">Belongs to the glycosyltransferase 2 family.</text>
</comment>
<dbReference type="InterPro" id="IPR029044">
    <property type="entry name" value="Nucleotide-diphossugar_trans"/>
</dbReference>
<dbReference type="STRING" id="1499688.BN000_01594"/>
<dbReference type="Pfam" id="PF00535">
    <property type="entry name" value="Glycos_transf_2"/>
    <property type="match status" value="1"/>
</dbReference>
<keyword evidence="6" id="KW-1185">Reference proteome</keyword>
<evidence type="ECO:0000256" key="1">
    <source>
        <dbReference type="ARBA" id="ARBA00006739"/>
    </source>
</evidence>
<dbReference type="InterPro" id="IPR001173">
    <property type="entry name" value="Glyco_trans_2-like"/>
</dbReference>
<dbReference type="SUPFAM" id="SSF53448">
    <property type="entry name" value="Nucleotide-diphospho-sugar transferases"/>
    <property type="match status" value="1"/>
</dbReference>
<dbReference type="Gene3D" id="3.90.550.10">
    <property type="entry name" value="Spore Coat Polysaccharide Biosynthesis Protein SpsA, Chain A"/>
    <property type="match status" value="1"/>
</dbReference>
<evidence type="ECO:0000256" key="3">
    <source>
        <dbReference type="ARBA" id="ARBA00022679"/>
    </source>
</evidence>
<evidence type="ECO:0000313" key="5">
    <source>
        <dbReference type="EMBL" id="CRK81683.1"/>
    </source>
</evidence>
<keyword evidence="3 5" id="KW-0808">Transferase</keyword>
<organism evidence="5 6">
    <name type="scientific">Neobacillus massiliamazoniensis</name>
    <dbReference type="NCBI Taxonomy" id="1499688"/>
    <lineage>
        <taxon>Bacteria</taxon>
        <taxon>Bacillati</taxon>
        <taxon>Bacillota</taxon>
        <taxon>Bacilli</taxon>
        <taxon>Bacillales</taxon>
        <taxon>Bacillaceae</taxon>
        <taxon>Neobacillus</taxon>
    </lineage>
</organism>
<evidence type="ECO:0000313" key="6">
    <source>
        <dbReference type="Proteomes" id="UP000199087"/>
    </source>
</evidence>
<dbReference type="OrthoDB" id="396512at2"/>
<dbReference type="PANTHER" id="PTHR22916:SF51">
    <property type="entry name" value="GLYCOSYLTRANSFERASE EPSH-RELATED"/>
    <property type="match status" value="1"/>
</dbReference>
<dbReference type="CDD" id="cd00761">
    <property type="entry name" value="Glyco_tranf_GTA_type"/>
    <property type="match status" value="1"/>
</dbReference>
<proteinExistence type="inferred from homology"/>
<dbReference type="GO" id="GO:0016757">
    <property type="term" value="F:glycosyltransferase activity"/>
    <property type="evidence" value="ECO:0007669"/>
    <property type="project" value="UniProtKB-KW"/>
</dbReference>
<feature type="domain" description="Glycosyltransferase 2-like" evidence="4">
    <location>
        <begin position="6"/>
        <end position="168"/>
    </location>
</feature>
<keyword evidence="2" id="KW-0328">Glycosyltransferase</keyword>
<dbReference type="Proteomes" id="UP000199087">
    <property type="component" value="Unassembled WGS sequence"/>
</dbReference>
<evidence type="ECO:0000259" key="4">
    <source>
        <dbReference type="Pfam" id="PF00535"/>
    </source>
</evidence>
<dbReference type="RefSeq" id="WP_090632942.1">
    <property type="nucleotide sequence ID" value="NZ_CVRB01000001.1"/>
</dbReference>
<protein>
    <submittedName>
        <fullName evidence="5">Glycosyl transferase family protein</fullName>
    </submittedName>
</protein>
<dbReference type="AlphaFoldDB" id="A0A0U1NUJ0"/>